<evidence type="ECO:0000256" key="18">
    <source>
        <dbReference type="ARBA" id="ARBA00044358"/>
    </source>
</evidence>
<keyword evidence="11" id="KW-0995">Kinetochore</keyword>
<evidence type="ECO:0000256" key="10">
    <source>
        <dbReference type="ARBA" id="ARBA00022829"/>
    </source>
</evidence>
<evidence type="ECO:0000313" key="21">
    <source>
        <dbReference type="Proteomes" id="UP001465976"/>
    </source>
</evidence>
<keyword evidence="13" id="KW-0206">Cytoskeleton</keyword>
<comment type="similarity">
    <text evidence="4">Belongs to the DASH complex DUO1 family.</text>
</comment>
<keyword evidence="5" id="KW-0158">Chromosome</keyword>
<dbReference type="Proteomes" id="UP001465976">
    <property type="component" value="Unassembled WGS sequence"/>
</dbReference>
<evidence type="ECO:0000256" key="12">
    <source>
        <dbReference type="ARBA" id="ARBA00023054"/>
    </source>
</evidence>
<evidence type="ECO:0000256" key="7">
    <source>
        <dbReference type="ARBA" id="ARBA00022618"/>
    </source>
</evidence>
<keyword evidence="14" id="KW-0539">Nucleus</keyword>
<evidence type="ECO:0000256" key="13">
    <source>
        <dbReference type="ARBA" id="ARBA00023212"/>
    </source>
</evidence>
<keyword evidence="7" id="KW-0132">Cell division</keyword>
<keyword evidence="15" id="KW-0131">Cell cycle</keyword>
<dbReference type="Pfam" id="PF08651">
    <property type="entry name" value="DASH_Duo1"/>
    <property type="match status" value="1"/>
</dbReference>
<evidence type="ECO:0000256" key="1">
    <source>
        <dbReference type="ARBA" id="ARBA00004123"/>
    </source>
</evidence>
<evidence type="ECO:0000313" key="20">
    <source>
        <dbReference type="EMBL" id="KAL0575744.1"/>
    </source>
</evidence>
<evidence type="ECO:0000256" key="4">
    <source>
        <dbReference type="ARBA" id="ARBA00005366"/>
    </source>
</evidence>
<keyword evidence="21" id="KW-1185">Reference proteome</keyword>
<dbReference type="EMBL" id="JBAHYK010000278">
    <property type="protein sequence ID" value="KAL0575744.1"/>
    <property type="molecule type" value="Genomic_DNA"/>
</dbReference>
<keyword evidence="6" id="KW-0963">Cytoplasm</keyword>
<keyword evidence="12" id="KW-0175">Coiled coil</keyword>
<feature type="compositionally biased region" description="Basic and acidic residues" evidence="19">
    <location>
        <begin position="192"/>
        <end position="241"/>
    </location>
</feature>
<reference evidence="20 21" key="1">
    <citation type="submission" date="2024-02" db="EMBL/GenBank/DDBJ databases">
        <title>A draft genome for the cacao thread blight pathogen Marasmius crinis-equi.</title>
        <authorList>
            <person name="Cohen S.P."/>
            <person name="Baruah I.K."/>
            <person name="Amoako-Attah I."/>
            <person name="Bukari Y."/>
            <person name="Meinhardt L.W."/>
            <person name="Bailey B.A."/>
        </authorList>
    </citation>
    <scope>NUCLEOTIDE SEQUENCE [LARGE SCALE GENOMIC DNA]</scope>
    <source>
        <strain evidence="20 21">GH-76</strain>
    </source>
</reference>
<comment type="caution">
    <text evidence="20">The sequence shown here is derived from an EMBL/GenBank/DDBJ whole genome shotgun (WGS) entry which is preliminary data.</text>
</comment>
<evidence type="ECO:0000256" key="14">
    <source>
        <dbReference type="ARBA" id="ARBA00023242"/>
    </source>
</evidence>
<evidence type="ECO:0000256" key="9">
    <source>
        <dbReference type="ARBA" id="ARBA00022776"/>
    </source>
</evidence>
<comment type="subcellular location">
    <subcellularLocation>
        <location evidence="3">Chromosome</location>
        <location evidence="3">Centromere</location>
        <location evidence="3">Kinetochore</location>
    </subcellularLocation>
    <subcellularLocation>
        <location evidence="2">Cytoplasm</location>
        <location evidence="2">Cytoskeleton</location>
        <location evidence="2">Spindle</location>
    </subcellularLocation>
    <subcellularLocation>
        <location evidence="1">Nucleus</location>
    </subcellularLocation>
</comment>
<feature type="region of interest" description="Disordered" evidence="19">
    <location>
        <begin position="192"/>
        <end position="306"/>
    </location>
</feature>
<dbReference type="InterPro" id="IPR013960">
    <property type="entry name" value="DASH_Duo1"/>
</dbReference>
<keyword evidence="8" id="KW-0493">Microtubule</keyword>
<name>A0ABR3FKG7_9AGAR</name>
<gene>
    <name evidence="20" type="ORF">V5O48_006231</name>
</gene>
<evidence type="ECO:0000256" key="5">
    <source>
        <dbReference type="ARBA" id="ARBA00022454"/>
    </source>
</evidence>
<accession>A0ABR3FKG7</accession>
<evidence type="ECO:0000256" key="8">
    <source>
        <dbReference type="ARBA" id="ARBA00022701"/>
    </source>
</evidence>
<keyword evidence="9" id="KW-0498">Mitosis</keyword>
<evidence type="ECO:0000256" key="19">
    <source>
        <dbReference type="SAM" id="MobiDB-lite"/>
    </source>
</evidence>
<organism evidence="20 21">
    <name type="scientific">Marasmius crinis-equi</name>
    <dbReference type="NCBI Taxonomy" id="585013"/>
    <lineage>
        <taxon>Eukaryota</taxon>
        <taxon>Fungi</taxon>
        <taxon>Dikarya</taxon>
        <taxon>Basidiomycota</taxon>
        <taxon>Agaricomycotina</taxon>
        <taxon>Agaricomycetes</taxon>
        <taxon>Agaricomycetidae</taxon>
        <taxon>Agaricales</taxon>
        <taxon>Marasmiineae</taxon>
        <taxon>Marasmiaceae</taxon>
        <taxon>Marasmius</taxon>
    </lineage>
</organism>
<dbReference type="PANTHER" id="PTHR28216:SF1">
    <property type="entry name" value="DASH COMPLEX SUBUNIT DUO1"/>
    <property type="match status" value="1"/>
</dbReference>
<feature type="compositionally biased region" description="Low complexity" evidence="19">
    <location>
        <begin position="258"/>
        <end position="268"/>
    </location>
</feature>
<dbReference type="PANTHER" id="PTHR28216">
    <property type="entry name" value="DASH COMPLEX SUBUNIT DUO1"/>
    <property type="match status" value="1"/>
</dbReference>
<protein>
    <recommendedName>
        <fullName evidence="17">DASH complex subunit DUO1</fullName>
    </recommendedName>
    <alternativeName>
        <fullName evidence="18">Outer kinetochore protein DUO1</fullName>
    </alternativeName>
</protein>
<sequence>MQQGDFSDDIRIPSSSRLMSESPMLPSGSSASYDDGDLSISDLSISDRTAMQNKPFSLLAQPLVQTQDTEESRADNGDENENENGQPTTPGEGEADEEQRRVDAQRLTARQREEKLQRDIVVLKKLNSAFTAFNNALDDVGSANNRIAEQLSNTEVLLDKYMKILAKSEEFSRLIFDEEFEGGEADENFIERERTEAVERERKEAERRALEAERERERKAREEQERLEREQRERAERERATASRGTIRGVRGTRASMRGVRGTSATSRGGTGVTRGGTPPTTASGQRSTSAAGRASAITRGTTRRT</sequence>
<feature type="compositionally biased region" description="Low complexity" evidence="19">
    <location>
        <begin position="38"/>
        <end position="47"/>
    </location>
</feature>
<evidence type="ECO:0000256" key="15">
    <source>
        <dbReference type="ARBA" id="ARBA00023306"/>
    </source>
</evidence>
<proteinExistence type="inferred from homology"/>
<evidence type="ECO:0000256" key="3">
    <source>
        <dbReference type="ARBA" id="ARBA00004629"/>
    </source>
</evidence>
<evidence type="ECO:0000256" key="6">
    <source>
        <dbReference type="ARBA" id="ARBA00022490"/>
    </source>
</evidence>
<keyword evidence="10" id="KW-0159">Chromosome partition</keyword>
<evidence type="ECO:0000256" key="11">
    <source>
        <dbReference type="ARBA" id="ARBA00022838"/>
    </source>
</evidence>
<feature type="compositionally biased region" description="Basic and acidic residues" evidence="19">
    <location>
        <begin position="98"/>
        <end position="108"/>
    </location>
</feature>
<evidence type="ECO:0000256" key="17">
    <source>
        <dbReference type="ARBA" id="ARBA00044152"/>
    </source>
</evidence>
<evidence type="ECO:0000256" key="16">
    <source>
        <dbReference type="ARBA" id="ARBA00023328"/>
    </source>
</evidence>
<evidence type="ECO:0000256" key="2">
    <source>
        <dbReference type="ARBA" id="ARBA00004186"/>
    </source>
</evidence>
<feature type="region of interest" description="Disordered" evidence="19">
    <location>
        <begin position="1"/>
        <end position="108"/>
    </location>
</feature>
<keyword evidence="16" id="KW-0137">Centromere</keyword>